<reference evidence="3" key="1">
    <citation type="journal article" date="2019" name="Nat. Commun.">
        <title>Expansion of phycobilisome linker gene families in mesophilic red algae.</title>
        <authorList>
            <person name="Lee J."/>
            <person name="Kim D."/>
            <person name="Bhattacharya D."/>
            <person name="Yoon H.S."/>
        </authorList>
    </citation>
    <scope>NUCLEOTIDE SEQUENCE [LARGE SCALE GENOMIC DNA]</scope>
    <source>
        <strain evidence="3">CCMP 1328</strain>
    </source>
</reference>
<evidence type="ECO:0000313" key="3">
    <source>
        <dbReference type="Proteomes" id="UP000324585"/>
    </source>
</evidence>
<keyword evidence="1" id="KW-0472">Membrane</keyword>
<keyword evidence="1" id="KW-1133">Transmembrane helix</keyword>
<organism evidence="2 3">
    <name type="scientific">Porphyridium purpureum</name>
    <name type="common">Red alga</name>
    <name type="synonym">Porphyridium cruentum</name>
    <dbReference type="NCBI Taxonomy" id="35688"/>
    <lineage>
        <taxon>Eukaryota</taxon>
        <taxon>Rhodophyta</taxon>
        <taxon>Bangiophyceae</taxon>
        <taxon>Porphyridiales</taxon>
        <taxon>Porphyridiaceae</taxon>
        <taxon>Porphyridium</taxon>
    </lineage>
</organism>
<feature type="transmembrane region" description="Helical" evidence="1">
    <location>
        <begin position="61"/>
        <end position="80"/>
    </location>
</feature>
<keyword evidence="1" id="KW-0812">Transmembrane</keyword>
<feature type="transmembrane region" description="Helical" evidence="1">
    <location>
        <begin position="101"/>
        <end position="123"/>
    </location>
</feature>
<keyword evidence="3" id="KW-1185">Reference proteome</keyword>
<sequence length="189" mass="21002">MEGFAGGPSLFSRQVRAGDYSFNARKLMGELGIWFCSTVSFSAMADSISTFGSDACTGSCWYGLVVGIVSFLFSLFVLIMNYMTGANRDRSWFSQRLEMQFLMILSLWWIPGVGFLSSANTLQSTVGQVFSWFALAFSLYSTFEAYNVWAEWEVSKDVSTGKDMYTVSDDEDAAADEQKFASDSDVDLP</sequence>
<protein>
    <recommendedName>
        <fullName evidence="4">MARVEL domain-containing protein</fullName>
    </recommendedName>
</protein>
<comment type="caution">
    <text evidence="2">The sequence shown here is derived from an EMBL/GenBank/DDBJ whole genome shotgun (WGS) entry which is preliminary data.</text>
</comment>
<evidence type="ECO:0000256" key="1">
    <source>
        <dbReference type="SAM" id="Phobius"/>
    </source>
</evidence>
<name>A0A5J4Z5C8_PORPP</name>
<dbReference type="EMBL" id="VRMN01000001">
    <property type="protein sequence ID" value="KAA8499249.1"/>
    <property type="molecule type" value="Genomic_DNA"/>
</dbReference>
<dbReference type="AlphaFoldDB" id="A0A5J4Z5C8"/>
<accession>A0A5J4Z5C8</accession>
<proteinExistence type="predicted"/>
<feature type="transmembrane region" description="Helical" evidence="1">
    <location>
        <begin position="31"/>
        <end position="49"/>
    </location>
</feature>
<evidence type="ECO:0000313" key="2">
    <source>
        <dbReference type="EMBL" id="KAA8499249.1"/>
    </source>
</evidence>
<dbReference type="Proteomes" id="UP000324585">
    <property type="component" value="Unassembled WGS sequence"/>
</dbReference>
<evidence type="ECO:0008006" key="4">
    <source>
        <dbReference type="Google" id="ProtNLM"/>
    </source>
</evidence>
<gene>
    <name evidence="2" type="ORF">FVE85_6834</name>
</gene>